<dbReference type="EMBL" id="FNCS01000001">
    <property type="protein sequence ID" value="SDG13185.1"/>
    <property type="molecule type" value="Genomic_DNA"/>
</dbReference>
<dbReference type="Proteomes" id="UP000199495">
    <property type="component" value="Unassembled WGS sequence"/>
</dbReference>
<accession>A0A1G7RR35</accession>
<evidence type="ECO:0000313" key="1">
    <source>
        <dbReference type="EMBL" id="SDG13185.1"/>
    </source>
</evidence>
<dbReference type="AlphaFoldDB" id="A0A1G7RR35"/>
<name>A0A1G7RR35_9HYPH</name>
<organism evidence="1 2">
    <name type="scientific">Pelagibacterium luteolum</name>
    <dbReference type="NCBI Taxonomy" id="440168"/>
    <lineage>
        <taxon>Bacteria</taxon>
        <taxon>Pseudomonadati</taxon>
        <taxon>Pseudomonadota</taxon>
        <taxon>Alphaproteobacteria</taxon>
        <taxon>Hyphomicrobiales</taxon>
        <taxon>Devosiaceae</taxon>
        <taxon>Pelagibacterium</taxon>
    </lineage>
</organism>
<proteinExistence type="predicted"/>
<evidence type="ECO:0000313" key="2">
    <source>
        <dbReference type="Proteomes" id="UP000199495"/>
    </source>
</evidence>
<dbReference type="RefSeq" id="WP_176762434.1">
    <property type="nucleotide sequence ID" value="NZ_FNCS01000001.1"/>
</dbReference>
<reference evidence="1 2" key="1">
    <citation type="submission" date="2016-10" db="EMBL/GenBank/DDBJ databases">
        <authorList>
            <person name="de Groot N.N."/>
        </authorList>
    </citation>
    <scope>NUCLEOTIDE SEQUENCE [LARGE SCALE GENOMIC DNA]</scope>
    <source>
        <strain evidence="1 2">CGMCC 1.10267</strain>
    </source>
</reference>
<gene>
    <name evidence="1" type="ORF">SAMN04487974_10165</name>
</gene>
<keyword evidence="2" id="KW-1185">Reference proteome</keyword>
<protein>
    <submittedName>
        <fullName evidence="1">Uncharacterized protein</fullName>
    </submittedName>
</protein>
<sequence>MSTSALAKLTRAIEELERALAGNRYGPAERLALKSELETQIQRIDELRQRI</sequence>